<name>S7WTA0_9FLAO</name>
<evidence type="ECO:0000313" key="2">
    <source>
        <dbReference type="Proteomes" id="UP000014962"/>
    </source>
</evidence>
<evidence type="ECO:0008006" key="3">
    <source>
        <dbReference type="Google" id="ProtNLM"/>
    </source>
</evidence>
<evidence type="ECO:0000313" key="1">
    <source>
        <dbReference type="EMBL" id="EPR69979.1"/>
    </source>
</evidence>
<dbReference type="InterPro" id="IPR025366">
    <property type="entry name" value="DUF4270"/>
</dbReference>
<dbReference type="PATRIC" id="fig|641526.4.peg.3813"/>
<dbReference type="eggNOG" id="ENOG502Z8IK">
    <property type="taxonomic scope" value="Bacteria"/>
</dbReference>
<accession>S7WTA0</accession>
<proteinExistence type="predicted"/>
<dbReference type="Proteomes" id="UP000014962">
    <property type="component" value="Unassembled WGS sequence"/>
</dbReference>
<gene>
    <name evidence="1" type="ORF">ADIWIN_3842</name>
</gene>
<dbReference type="EMBL" id="ATMR01000206">
    <property type="protein sequence ID" value="EPR69979.1"/>
    <property type="molecule type" value="Genomic_DNA"/>
</dbReference>
<dbReference type="STRING" id="641526.ADIWIN_3842"/>
<sequence length="384" mass="43444">MSYDELGSNMFVVDNEIDINDKGYSLKDVNNLDENGDKTLLSNEPPAIRIMLEPSFWEDKILAKEGDAVLSNLNNFTEYFRGLYFKAETVNDDGSFLVLNTTSSNNANITIYYSKLTESTTDDDELRDSSTYVLTFGSNKINFLDNDFTLPINNVDATNGDSRIYLKGGQGAIAGIRLFDGFDNEAGISNFDKFRNDFVNLEDNKFESSKRLVNEANLVFYVDREQLDLLNEDPDNEPNRLYLYDAQNKTPLVDYYLDAANTNLPSFSRIRHLGPLQRVEDETDADYEKGIKYKLKITEHINNLLLSDSTNVELGLAVSLNVNIEDPSISFSQSKVKTGDDLNLTVPISSVLSPRGTILYGNNVTDQDESKRVYLEIYYTEPNY</sequence>
<reference evidence="1 2" key="1">
    <citation type="journal article" date="2013" name="Genome Announc.">
        <title>Draft Genome Sequence of Winogradskyella psychrotolerans RS-3T, Isolated from the Marine Transect of Kongsfjorden, Ny-Alesund, Svalbard, Arctic Ocean.</title>
        <authorList>
            <person name="Kumar Pinnaka A."/>
            <person name="Ara S."/>
            <person name="Singh A."/>
            <person name="Shivaji S."/>
        </authorList>
    </citation>
    <scope>NUCLEOTIDE SEQUENCE [LARGE SCALE GENOMIC DNA]</scope>
    <source>
        <strain evidence="1 2">RS-3</strain>
    </source>
</reference>
<dbReference type="Pfam" id="PF14092">
    <property type="entry name" value="DUF4270"/>
    <property type="match status" value="1"/>
</dbReference>
<organism evidence="1 2">
    <name type="scientific">Winogradskyella psychrotolerans RS-3</name>
    <dbReference type="NCBI Taxonomy" id="641526"/>
    <lineage>
        <taxon>Bacteria</taxon>
        <taxon>Pseudomonadati</taxon>
        <taxon>Bacteroidota</taxon>
        <taxon>Flavobacteriia</taxon>
        <taxon>Flavobacteriales</taxon>
        <taxon>Flavobacteriaceae</taxon>
        <taxon>Winogradskyella</taxon>
    </lineage>
</organism>
<comment type="caution">
    <text evidence="1">The sequence shown here is derived from an EMBL/GenBank/DDBJ whole genome shotgun (WGS) entry which is preliminary data.</text>
</comment>
<protein>
    <recommendedName>
        <fullName evidence="3">DUF4270 domain-containing protein</fullName>
    </recommendedName>
</protein>
<dbReference type="AlphaFoldDB" id="S7WTA0"/>
<keyword evidence="2" id="KW-1185">Reference proteome</keyword>